<evidence type="ECO:0000259" key="4">
    <source>
        <dbReference type="Pfam" id="PF26272"/>
    </source>
</evidence>
<dbReference type="OrthoDB" id="282872at2157"/>
<dbReference type="Proteomes" id="UP000198531">
    <property type="component" value="Unassembled WGS sequence"/>
</dbReference>
<sequence length="394" mass="41687">MALRSAFDVLSELVERCEANGRELRSVEVSTDDGRAGTLSAEMEVPVSLCEANAGGSESDLTPAAATVTEGGGLCVEFAAGVVDQLTEPAEPGVSATVRGARVGDEGELLVAVGLHIDPANRATGPDGRDGSETVSGANERSYGDRSDADRDREEQSHEDPSATEPPTTEQTAVDPSADPTASPEPDGGPDPSRSETREATERGADGETLDDVRDDSVPPYEDTPYLRRLYETCDTFVEMSEEIPMDVASETVRRYMIEAGVHDPTSYDTSPASTSTESLDAEGTAADGGDPGSAASTPTMEAVEAAVEEQVVVDGVALPDGLEVTDVVDAVVESATLFEVQRRLELDRKPTQELLDQLDLLDLVLHRVSEGPKRQVSHEEVTARIRQCQLTGA</sequence>
<dbReference type="RefSeq" id="WP_143105182.1">
    <property type="nucleotide sequence ID" value="NZ_FOYT01000003.1"/>
</dbReference>
<reference evidence="6" key="1">
    <citation type="submission" date="2016-10" db="EMBL/GenBank/DDBJ databases">
        <authorList>
            <person name="Varghese N."/>
            <person name="Submissions S."/>
        </authorList>
    </citation>
    <scope>NUCLEOTIDE SEQUENCE [LARGE SCALE GENOMIC DNA]</scope>
    <source>
        <strain evidence="6">CGMCC 1.7736</strain>
    </source>
</reference>
<dbReference type="Pfam" id="PF26270">
    <property type="entry name" value="DUF8073_C"/>
    <property type="match status" value="1"/>
</dbReference>
<dbReference type="AlphaFoldDB" id="A0A1I6ILE9"/>
<feature type="compositionally biased region" description="Basic and acidic residues" evidence="1">
    <location>
        <begin position="193"/>
        <end position="217"/>
    </location>
</feature>
<dbReference type="InterPro" id="IPR058810">
    <property type="entry name" value="DUF8073_C"/>
</dbReference>
<feature type="domain" description="DUF8073" evidence="4">
    <location>
        <begin position="5"/>
        <end position="115"/>
    </location>
</feature>
<dbReference type="STRING" id="553469.SAMN04487947_3440"/>
<feature type="compositionally biased region" description="Basic and acidic residues" evidence="1">
    <location>
        <begin position="142"/>
        <end position="161"/>
    </location>
</feature>
<name>A0A1I6ILE9_9EURY</name>
<evidence type="ECO:0000256" key="1">
    <source>
        <dbReference type="SAM" id="MobiDB-lite"/>
    </source>
</evidence>
<dbReference type="Pfam" id="PF26272">
    <property type="entry name" value="DUF8073_N"/>
    <property type="match status" value="1"/>
</dbReference>
<feature type="compositionally biased region" description="Polar residues" evidence="1">
    <location>
        <begin position="267"/>
        <end position="279"/>
    </location>
</feature>
<protein>
    <submittedName>
        <fullName evidence="5">Uncharacterized protein</fullName>
    </submittedName>
</protein>
<evidence type="ECO:0000259" key="3">
    <source>
        <dbReference type="Pfam" id="PF26271"/>
    </source>
</evidence>
<dbReference type="InterPro" id="IPR058809">
    <property type="entry name" value="DUF8073_M"/>
</dbReference>
<feature type="compositionally biased region" description="Polar residues" evidence="1">
    <location>
        <begin position="165"/>
        <end position="174"/>
    </location>
</feature>
<keyword evidence="6" id="KW-1185">Reference proteome</keyword>
<feature type="compositionally biased region" description="Low complexity" evidence="1">
    <location>
        <begin position="284"/>
        <end position="300"/>
    </location>
</feature>
<evidence type="ECO:0000259" key="2">
    <source>
        <dbReference type="Pfam" id="PF26270"/>
    </source>
</evidence>
<feature type="domain" description="DUF8073" evidence="2">
    <location>
        <begin position="327"/>
        <end position="390"/>
    </location>
</feature>
<evidence type="ECO:0000313" key="5">
    <source>
        <dbReference type="EMBL" id="SFR67565.1"/>
    </source>
</evidence>
<evidence type="ECO:0000313" key="6">
    <source>
        <dbReference type="Proteomes" id="UP000198531"/>
    </source>
</evidence>
<dbReference type="Pfam" id="PF26271">
    <property type="entry name" value="DUF8073_M"/>
    <property type="match status" value="1"/>
</dbReference>
<dbReference type="EMBL" id="FOYT01000003">
    <property type="protein sequence ID" value="SFR67565.1"/>
    <property type="molecule type" value="Genomic_DNA"/>
</dbReference>
<feature type="domain" description="DUF8073" evidence="3">
    <location>
        <begin position="221"/>
        <end position="261"/>
    </location>
</feature>
<feature type="region of interest" description="Disordered" evidence="1">
    <location>
        <begin position="119"/>
        <end position="224"/>
    </location>
</feature>
<accession>A0A1I6ILE9</accession>
<feature type="region of interest" description="Disordered" evidence="1">
    <location>
        <begin position="264"/>
        <end position="300"/>
    </location>
</feature>
<gene>
    <name evidence="5" type="ORF">SAMN04487947_3440</name>
</gene>
<organism evidence="5 6">
    <name type="scientific">Halogeometricum rufum</name>
    <dbReference type="NCBI Taxonomy" id="553469"/>
    <lineage>
        <taxon>Archaea</taxon>
        <taxon>Methanobacteriati</taxon>
        <taxon>Methanobacteriota</taxon>
        <taxon>Stenosarchaea group</taxon>
        <taxon>Halobacteria</taxon>
        <taxon>Halobacteriales</taxon>
        <taxon>Haloferacaceae</taxon>
        <taxon>Halogeometricum</taxon>
    </lineage>
</organism>
<dbReference type="InterPro" id="IPR058811">
    <property type="entry name" value="DUF8073_N"/>
</dbReference>
<proteinExistence type="predicted"/>